<evidence type="ECO:0000256" key="2">
    <source>
        <dbReference type="ARBA" id="ARBA00006555"/>
    </source>
</evidence>
<feature type="chain" id="PRO_5024916671" evidence="10">
    <location>
        <begin position="19"/>
        <end position="244"/>
    </location>
</feature>
<sequence length="244" mass="27293">MKLFFTAAFTLISFFAAAQERKYLDTNWQIVLDSSSAKYYEEVAFSGSGANAIKTNRTYTMAGQLIKEESSNEKTRFMAGGSKEWFEDGKIAKTSNYVNGSLEGEFRSYYKTGELRRIDIYKDGKLIQGKCLTKAGADTTYYPHETSAEFPGGAQGFIRYLNNTLKYPAAAKKNYIQGKVLVQFVVNPDGSLSGTRISRPGDADLDAEALRVVSQMPNWKPAVKEGERVSQRMVIPVNFSLDRR</sequence>
<evidence type="ECO:0000256" key="1">
    <source>
        <dbReference type="ARBA" id="ARBA00004383"/>
    </source>
</evidence>
<keyword evidence="13" id="KW-1185">Reference proteome</keyword>
<dbReference type="InterPro" id="IPR051045">
    <property type="entry name" value="TonB-dependent_transducer"/>
</dbReference>
<evidence type="ECO:0000256" key="7">
    <source>
        <dbReference type="ARBA" id="ARBA00022927"/>
    </source>
</evidence>
<evidence type="ECO:0000256" key="5">
    <source>
        <dbReference type="ARBA" id="ARBA00022519"/>
    </source>
</evidence>
<dbReference type="AlphaFoldDB" id="A0A5N1J5W8"/>
<comment type="similarity">
    <text evidence="2">Belongs to the TonB family.</text>
</comment>
<comment type="subcellular location">
    <subcellularLocation>
        <location evidence="1">Cell inner membrane</location>
        <topology evidence="1">Single-pass membrane protein</topology>
        <orientation evidence="1">Periplasmic side</orientation>
    </subcellularLocation>
</comment>
<evidence type="ECO:0000256" key="9">
    <source>
        <dbReference type="ARBA" id="ARBA00023136"/>
    </source>
</evidence>
<dbReference type="RefSeq" id="WP_150903006.1">
    <property type="nucleotide sequence ID" value="NZ_VTWT01000003.1"/>
</dbReference>
<comment type="caution">
    <text evidence="12">The sequence shown here is derived from an EMBL/GenBank/DDBJ whole genome shotgun (WGS) entry which is preliminary data.</text>
</comment>
<keyword evidence="6" id="KW-0812">Transmembrane</keyword>
<keyword evidence="3" id="KW-0813">Transport</keyword>
<dbReference type="PANTHER" id="PTHR33446">
    <property type="entry name" value="PROTEIN TONB-RELATED"/>
    <property type="match status" value="1"/>
</dbReference>
<reference evidence="12 13" key="1">
    <citation type="submission" date="2019-09" db="EMBL/GenBank/DDBJ databases">
        <title>Genome sequence of Adhaeribacter sp. M2.</title>
        <authorList>
            <person name="Srinivasan S."/>
        </authorList>
    </citation>
    <scope>NUCLEOTIDE SEQUENCE [LARGE SCALE GENOMIC DNA]</scope>
    <source>
        <strain evidence="12 13">M2</strain>
    </source>
</reference>
<dbReference type="Gene3D" id="3.90.930.1">
    <property type="match status" value="1"/>
</dbReference>
<evidence type="ECO:0000256" key="10">
    <source>
        <dbReference type="SAM" id="SignalP"/>
    </source>
</evidence>
<keyword evidence="7" id="KW-0653">Protein transport</keyword>
<keyword evidence="10" id="KW-0732">Signal</keyword>
<dbReference type="NCBIfam" id="TIGR01352">
    <property type="entry name" value="tonB_Cterm"/>
    <property type="match status" value="1"/>
</dbReference>
<dbReference type="InterPro" id="IPR037682">
    <property type="entry name" value="TonB_C"/>
</dbReference>
<dbReference type="GO" id="GO:0055085">
    <property type="term" value="P:transmembrane transport"/>
    <property type="evidence" value="ECO:0007669"/>
    <property type="project" value="InterPro"/>
</dbReference>
<keyword evidence="5" id="KW-0997">Cell inner membrane</keyword>
<feature type="domain" description="TonB C-terminal" evidence="11">
    <location>
        <begin position="152"/>
        <end position="244"/>
    </location>
</feature>
<dbReference type="GO" id="GO:0015031">
    <property type="term" value="P:protein transport"/>
    <property type="evidence" value="ECO:0007669"/>
    <property type="project" value="UniProtKB-KW"/>
</dbReference>
<dbReference type="PROSITE" id="PS52015">
    <property type="entry name" value="TONB_CTD"/>
    <property type="match status" value="1"/>
</dbReference>
<evidence type="ECO:0000256" key="4">
    <source>
        <dbReference type="ARBA" id="ARBA00022475"/>
    </source>
</evidence>
<dbReference type="PANTHER" id="PTHR33446:SF2">
    <property type="entry name" value="PROTEIN TONB"/>
    <property type="match status" value="1"/>
</dbReference>
<proteinExistence type="inferred from homology"/>
<evidence type="ECO:0000259" key="11">
    <source>
        <dbReference type="PROSITE" id="PS52015"/>
    </source>
</evidence>
<dbReference type="Gene3D" id="3.30.1150.10">
    <property type="match status" value="1"/>
</dbReference>
<dbReference type="EMBL" id="VTWT01000003">
    <property type="protein sequence ID" value="KAA9339983.1"/>
    <property type="molecule type" value="Genomic_DNA"/>
</dbReference>
<dbReference type="Pfam" id="PF03544">
    <property type="entry name" value="TonB_C"/>
    <property type="match status" value="1"/>
</dbReference>
<dbReference type="Proteomes" id="UP000326570">
    <property type="component" value="Unassembled WGS sequence"/>
</dbReference>
<keyword evidence="8" id="KW-1133">Transmembrane helix</keyword>
<accession>A0A5N1J5W8</accession>
<dbReference type="SUPFAM" id="SSF74653">
    <property type="entry name" value="TolA/TonB C-terminal domain"/>
    <property type="match status" value="1"/>
</dbReference>
<evidence type="ECO:0000313" key="13">
    <source>
        <dbReference type="Proteomes" id="UP000326570"/>
    </source>
</evidence>
<feature type="signal peptide" evidence="10">
    <location>
        <begin position="1"/>
        <end position="18"/>
    </location>
</feature>
<evidence type="ECO:0000313" key="12">
    <source>
        <dbReference type="EMBL" id="KAA9339983.1"/>
    </source>
</evidence>
<dbReference type="GO" id="GO:0031992">
    <property type="term" value="F:energy transducer activity"/>
    <property type="evidence" value="ECO:0007669"/>
    <property type="project" value="TreeGrafter"/>
</dbReference>
<dbReference type="InterPro" id="IPR011652">
    <property type="entry name" value="MORN_2"/>
</dbReference>
<name>A0A5N1J5W8_9BACT</name>
<evidence type="ECO:0000256" key="3">
    <source>
        <dbReference type="ARBA" id="ARBA00022448"/>
    </source>
</evidence>
<gene>
    <name evidence="12" type="ORF">F0P94_06430</name>
</gene>
<evidence type="ECO:0000256" key="6">
    <source>
        <dbReference type="ARBA" id="ARBA00022692"/>
    </source>
</evidence>
<organism evidence="12 13">
    <name type="scientific">Adhaeribacter soli</name>
    <dbReference type="NCBI Taxonomy" id="2607655"/>
    <lineage>
        <taxon>Bacteria</taxon>
        <taxon>Pseudomonadati</taxon>
        <taxon>Bacteroidota</taxon>
        <taxon>Cytophagia</taxon>
        <taxon>Cytophagales</taxon>
        <taxon>Hymenobacteraceae</taxon>
        <taxon>Adhaeribacter</taxon>
    </lineage>
</organism>
<dbReference type="InterPro" id="IPR006260">
    <property type="entry name" value="TonB/TolA_C"/>
</dbReference>
<protein>
    <submittedName>
        <fullName evidence="12">TonB family protein</fullName>
    </submittedName>
</protein>
<keyword evidence="9" id="KW-0472">Membrane</keyword>
<evidence type="ECO:0000256" key="8">
    <source>
        <dbReference type="ARBA" id="ARBA00022989"/>
    </source>
</evidence>
<dbReference type="Pfam" id="PF07661">
    <property type="entry name" value="MORN_2"/>
    <property type="match status" value="2"/>
</dbReference>
<dbReference type="SUPFAM" id="SSF82185">
    <property type="entry name" value="Histone H3 K4-specific methyltransferase SET7/9 N-terminal domain"/>
    <property type="match status" value="1"/>
</dbReference>
<dbReference type="GO" id="GO:0098797">
    <property type="term" value="C:plasma membrane protein complex"/>
    <property type="evidence" value="ECO:0007669"/>
    <property type="project" value="TreeGrafter"/>
</dbReference>
<keyword evidence="4" id="KW-1003">Cell membrane</keyword>